<keyword evidence="2" id="KW-0378">Hydrolase</keyword>
<accession>A0A9X2JKT6</accession>
<sequence length="295" mass="34146">MANSNQFSLSDHNQATKTLTDAVVNKIKYLQALDDAVKKQDDRLVYQLIDGARYAREIMRARHGNADAENEMLIKDIHAELSDYLSGKLIAYLKEKYPFFYFEEIAIGQFQIYFGNWWGRRMFGTLDVLNVSFNFDEIEYQKLTRSFALEAQNKRLNSDKIKQISESSDRLQALIDSQEKRDLEKEKIRGEIKRTSQEKSGFWKAAEQKDAKQRLVGELTHLAELDEQANSAYREIRENEERVLALSKEDTLMGYEKQSIIAKFSSFAVFEEKIETLYRDYIASLIAAKGVDADA</sequence>
<keyword evidence="3" id="KW-1185">Reference proteome</keyword>
<protein>
    <submittedName>
        <fullName evidence="2">Exonuclease SbcC</fullName>
    </submittedName>
</protein>
<dbReference type="RefSeq" id="WP_253359569.1">
    <property type="nucleotide sequence ID" value="NZ_JAIULA010000005.1"/>
</dbReference>
<reference evidence="2 3" key="1">
    <citation type="journal article" date="2023" name="Int. J. Syst. Evol. Microbiol.">
        <title>Ligilactobacillus ubinensis sp. nov., a novel species isolated from the wild ferment of a durian fruit (Durio zibethinus).</title>
        <authorList>
            <person name="Heng Y.C."/>
            <person name="Menon N."/>
            <person name="Chen B."/>
            <person name="Loo B.Z.L."/>
            <person name="Wong G.W.J."/>
            <person name="Lim A.C.H."/>
            <person name="Silvaraju S."/>
            <person name="Kittelmann S."/>
        </authorList>
    </citation>
    <scope>NUCLEOTIDE SEQUENCE [LARGE SCALE GENOMIC DNA]</scope>
    <source>
        <strain evidence="2 3">WILCCON 0076</strain>
    </source>
</reference>
<dbReference type="GO" id="GO:0004527">
    <property type="term" value="F:exonuclease activity"/>
    <property type="evidence" value="ECO:0007669"/>
    <property type="project" value="UniProtKB-KW"/>
</dbReference>
<comment type="caution">
    <text evidence="2">The sequence shown here is derived from an EMBL/GenBank/DDBJ whole genome shotgun (WGS) entry which is preliminary data.</text>
</comment>
<keyword evidence="1" id="KW-0175">Coiled coil</keyword>
<dbReference type="AlphaFoldDB" id="A0A9X2JKT6"/>
<gene>
    <name evidence="2" type="ORF">LB941_03685</name>
</gene>
<evidence type="ECO:0000256" key="1">
    <source>
        <dbReference type="SAM" id="Coils"/>
    </source>
</evidence>
<keyword evidence="2" id="KW-0269">Exonuclease</keyword>
<evidence type="ECO:0000313" key="3">
    <source>
        <dbReference type="Proteomes" id="UP001139006"/>
    </source>
</evidence>
<organism evidence="2 3">
    <name type="scientific">Ligilactobacillus ubinensis</name>
    <dbReference type="NCBI Taxonomy" id="2876789"/>
    <lineage>
        <taxon>Bacteria</taxon>
        <taxon>Bacillati</taxon>
        <taxon>Bacillota</taxon>
        <taxon>Bacilli</taxon>
        <taxon>Lactobacillales</taxon>
        <taxon>Lactobacillaceae</taxon>
        <taxon>Ligilactobacillus</taxon>
    </lineage>
</organism>
<dbReference type="Proteomes" id="UP001139006">
    <property type="component" value="Unassembled WGS sequence"/>
</dbReference>
<dbReference type="EMBL" id="JAIULA010000005">
    <property type="protein sequence ID" value="MCP0886437.1"/>
    <property type="molecule type" value="Genomic_DNA"/>
</dbReference>
<keyword evidence="2" id="KW-0540">Nuclease</keyword>
<feature type="coiled-coil region" evidence="1">
    <location>
        <begin position="222"/>
        <end position="249"/>
    </location>
</feature>
<evidence type="ECO:0000313" key="2">
    <source>
        <dbReference type="EMBL" id="MCP0886437.1"/>
    </source>
</evidence>
<name>A0A9X2JKT6_9LACO</name>
<proteinExistence type="predicted"/>